<keyword evidence="2" id="KW-1185">Reference proteome</keyword>
<evidence type="ECO:0000313" key="1">
    <source>
        <dbReference type="EMBL" id="BDD07777.1"/>
    </source>
</evidence>
<organism evidence="1 2">
    <name type="scientific">Fulvitalea axinellae</name>
    <dbReference type="NCBI Taxonomy" id="1182444"/>
    <lineage>
        <taxon>Bacteria</taxon>
        <taxon>Pseudomonadati</taxon>
        <taxon>Bacteroidota</taxon>
        <taxon>Cytophagia</taxon>
        <taxon>Cytophagales</taxon>
        <taxon>Persicobacteraceae</taxon>
        <taxon>Fulvitalea</taxon>
    </lineage>
</organism>
<gene>
    <name evidence="1" type="ORF">FUAX_02090</name>
</gene>
<accession>A0AAU9CQY3</accession>
<proteinExistence type="predicted"/>
<dbReference type="Proteomes" id="UP001348817">
    <property type="component" value="Chromosome"/>
</dbReference>
<sequence>MIDDTKSKYRARLPKDLLSHKNKQTCLLGISMNNPNQTGDKLKATIELINKRFSSCVINISGALQRHNLHITGLSKHDAYSQAIAMETQWKHNGWTVISKLSKL</sequence>
<dbReference type="EMBL" id="AP025314">
    <property type="protein sequence ID" value="BDD07777.1"/>
    <property type="molecule type" value="Genomic_DNA"/>
</dbReference>
<dbReference type="KEGG" id="fax:FUAX_02090"/>
<name>A0AAU9CQY3_9BACT</name>
<dbReference type="InterPro" id="IPR038622">
    <property type="entry name" value="CDPS_sf"/>
</dbReference>
<dbReference type="GO" id="GO:0016755">
    <property type="term" value="F:aminoacyltransferase activity"/>
    <property type="evidence" value="ECO:0007669"/>
    <property type="project" value="InterPro"/>
</dbReference>
<protein>
    <submittedName>
        <fullName evidence="1">Uncharacterized protein</fullName>
    </submittedName>
</protein>
<reference evidence="1 2" key="1">
    <citation type="submission" date="2021-12" db="EMBL/GenBank/DDBJ databases">
        <title>Genome sequencing of bacteria with rrn-lacking chromosome and rrn-plasmid.</title>
        <authorList>
            <person name="Anda M."/>
            <person name="Iwasaki W."/>
        </authorList>
    </citation>
    <scope>NUCLEOTIDE SEQUENCE [LARGE SCALE GENOMIC DNA]</scope>
    <source>
        <strain evidence="1 2">DSM 100852</strain>
    </source>
</reference>
<dbReference type="AlphaFoldDB" id="A0AAU9CQY3"/>
<dbReference type="Gene3D" id="3.40.50.11710">
    <property type="entry name" value="Cyclodipeptide synthase"/>
    <property type="match status" value="1"/>
</dbReference>
<evidence type="ECO:0000313" key="2">
    <source>
        <dbReference type="Proteomes" id="UP001348817"/>
    </source>
</evidence>